<dbReference type="Gene3D" id="1.10.30.50">
    <property type="match status" value="1"/>
</dbReference>
<evidence type="ECO:0000313" key="2">
    <source>
        <dbReference type="EMBL" id="NLP82601.1"/>
    </source>
</evidence>
<reference evidence="2 3" key="1">
    <citation type="submission" date="2020-04" db="EMBL/GenBank/DDBJ databases">
        <title>CFH 90308 Microbacterium sp.</title>
        <authorList>
            <person name="Nie G."/>
            <person name="Ming H."/>
            <person name="Xia T."/>
        </authorList>
    </citation>
    <scope>NUCLEOTIDE SEQUENCE [LARGE SCALE GENOMIC DNA]</scope>
    <source>
        <strain evidence="2 3">CFH 90308</strain>
    </source>
</reference>
<dbReference type="Proteomes" id="UP001429745">
    <property type="component" value="Unassembled WGS sequence"/>
</dbReference>
<proteinExistence type="predicted"/>
<accession>A0ABX1K6G7</accession>
<feature type="compositionally biased region" description="Basic and acidic residues" evidence="1">
    <location>
        <begin position="63"/>
        <end position="83"/>
    </location>
</feature>
<dbReference type="RefSeq" id="WP_168911092.1">
    <property type="nucleotide sequence ID" value="NZ_JABACI010000001.1"/>
</dbReference>
<protein>
    <recommendedName>
        <fullName evidence="4">HNH endonuclease</fullName>
    </recommendedName>
</protein>
<evidence type="ECO:0000256" key="1">
    <source>
        <dbReference type="SAM" id="MobiDB-lite"/>
    </source>
</evidence>
<organism evidence="2 3">
    <name type="scientific">Microbacterium salsuginis</name>
    <dbReference type="NCBI Taxonomy" id="2722803"/>
    <lineage>
        <taxon>Bacteria</taxon>
        <taxon>Bacillati</taxon>
        <taxon>Actinomycetota</taxon>
        <taxon>Actinomycetes</taxon>
        <taxon>Micrococcales</taxon>
        <taxon>Microbacteriaceae</taxon>
        <taxon>Microbacterium</taxon>
    </lineage>
</organism>
<gene>
    <name evidence="2" type="ORF">HF576_01945</name>
</gene>
<keyword evidence="3" id="KW-1185">Reference proteome</keyword>
<evidence type="ECO:0008006" key="4">
    <source>
        <dbReference type="Google" id="ProtNLM"/>
    </source>
</evidence>
<feature type="region of interest" description="Disordered" evidence="1">
    <location>
        <begin position="51"/>
        <end position="99"/>
    </location>
</feature>
<dbReference type="EMBL" id="JABACI010000001">
    <property type="protein sequence ID" value="NLP82601.1"/>
    <property type="molecule type" value="Genomic_DNA"/>
</dbReference>
<evidence type="ECO:0000313" key="3">
    <source>
        <dbReference type="Proteomes" id="UP001429745"/>
    </source>
</evidence>
<sequence length="99" mass="11487">MGARTNTRRQHKQRVDFRAQCEANDEPCWICDLPIDYAAAWDDYGNDDRFQEDHFWPVSTHPHLQEDPENKRPSHAGCNRERGNGSPVVDLGIPSRQWA</sequence>
<name>A0ABX1K6G7_9MICO</name>
<comment type="caution">
    <text evidence="2">The sequence shown here is derived from an EMBL/GenBank/DDBJ whole genome shotgun (WGS) entry which is preliminary data.</text>
</comment>